<evidence type="ECO:0000259" key="4">
    <source>
        <dbReference type="Pfam" id="PF21771"/>
    </source>
</evidence>
<evidence type="ECO:0000256" key="2">
    <source>
        <dbReference type="SAM" id="Coils"/>
    </source>
</evidence>
<accession>F0W377</accession>
<organism evidence="5">
    <name type="scientific">Albugo laibachii Nc14</name>
    <dbReference type="NCBI Taxonomy" id="890382"/>
    <lineage>
        <taxon>Eukaryota</taxon>
        <taxon>Sar</taxon>
        <taxon>Stramenopiles</taxon>
        <taxon>Oomycota</taxon>
        <taxon>Peronosporomycetes</taxon>
        <taxon>Albuginales</taxon>
        <taxon>Albuginaceae</taxon>
        <taxon>Albugo</taxon>
    </lineage>
</organism>
<dbReference type="PANTHER" id="PTHR32083:SF0">
    <property type="entry name" value="CILIA AND FLAGELLA-ASSOCIATED PROTEIN 58"/>
    <property type="match status" value="1"/>
</dbReference>
<dbReference type="InterPro" id="IPR049270">
    <property type="entry name" value="CFAP58_CC"/>
</dbReference>
<dbReference type="Pfam" id="PF21771">
    <property type="entry name" value="CFAP58_CC"/>
    <property type="match status" value="1"/>
</dbReference>
<feature type="domain" description="Cilia- and flagella-associated protein 58 central coiled coil" evidence="4">
    <location>
        <begin position="379"/>
        <end position="669"/>
    </location>
</feature>
<sequence>MTPLEVTEEKNELVVDVQNVISRIPDEIISFRNELDKLLTRYTRSQESEQGLLRRDAEIKKEIEVIHEFRTREQEDENDAMAQKVKCRVELDVIYSQLEISTRAECEKEKALKDEKHELGILQDELLVLNQQDTVQIPPSDDANSLKSDVMSRILKFRVVKSEIAQEIETKTVRLQELKKDTANLTILLEEAEARHEHLIELRDRKQDLIAEKKRDTESGTRRKTRLERELRKLKLYFGTLSEEMRTKETQLKDIENQLTNDDSHARGSKDQLDRYIKQIDTIYRTTHTYTETTQVQWQKNIQLQHENQQIEHDIVQERDKTESICKDSIKIEKLIQIAKEQLHEVGRKNAECQREQETSQAELANVLNISVENEQNKRNLLEKKAQYIQREQESLNRVLLRAHDRSQLVFDLFKVKENTQKNLQNELQGITNLVKQQRQQIKSFIDKRGKYELDAKQASNKHQSLLKEAKIQDTQVAALQQKISESDKRLKKQQNLYETLRADRNVYSKQLIEAQQSINDLKRQFKIMNDHIERLKEEISFKDHALVKEHFDHHKVDKDKEVLRNEVTRLNKQIASSEQIMENQEVEMRKLSKIIHTADLEKQRQSNEYRQVIQERDKSRQQMLQCQNELRVLHEKIQIQKGTLLQGAKQLQERSKEIEQLQTRIREMQLAQSLDQEKATEKTDLSKEAQQLEKDLSHERIKIQALASELSHPLNIHRWRRLEESDPPRFAMVKNMHIVQRQLVQKFDEIAAKDLMILEKEKLYVELKMVLSRQVGTQVLDQLAAYKETLKAKRNHMKQMEEELGLYKMQVKEYKEERENYRKEKQKILQDWMQRQLGDVPFSGQITRLPDKSSSQLIDTDDKWYGNSNPEDAV</sequence>
<feature type="coiled-coil region" evidence="2">
    <location>
        <begin position="161"/>
        <end position="209"/>
    </location>
</feature>
<evidence type="ECO:0000256" key="3">
    <source>
        <dbReference type="SAM" id="MobiDB-lite"/>
    </source>
</evidence>
<proteinExistence type="predicted"/>
<feature type="coiled-coil region" evidence="2">
    <location>
        <begin position="301"/>
        <end position="392"/>
    </location>
</feature>
<reference evidence="5" key="1">
    <citation type="journal article" date="2011" name="PLoS Biol.">
        <title>Gene gain and loss during evolution of obligate parasitism in the white rust pathogen of Arabidopsis thaliana.</title>
        <authorList>
            <person name="Kemen E."/>
            <person name="Gardiner A."/>
            <person name="Schultz-Larsen T."/>
            <person name="Kemen A.C."/>
            <person name="Balmuth A.L."/>
            <person name="Robert-Seilaniantz A."/>
            <person name="Bailey K."/>
            <person name="Holub E."/>
            <person name="Studholme D.J."/>
            <person name="Maclean D."/>
            <person name="Jones J.D."/>
        </authorList>
    </citation>
    <scope>NUCLEOTIDE SEQUENCE</scope>
</reference>
<name>F0W377_9STRA</name>
<evidence type="ECO:0000256" key="1">
    <source>
        <dbReference type="ARBA" id="ARBA00023054"/>
    </source>
</evidence>
<reference evidence="5" key="2">
    <citation type="submission" date="2011-02" db="EMBL/GenBank/DDBJ databases">
        <authorList>
            <person name="MacLean D."/>
        </authorList>
    </citation>
    <scope>NUCLEOTIDE SEQUENCE</scope>
</reference>
<evidence type="ECO:0000313" key="5">
    <source>
        <dbReference type="EMBL" id="CCA15518.1"/>
    </source>
</evidence>
<feature type="compositionally biased region" description="Basic and acidic residues" evidence="3">
    <location>
        <begin position="676"/>
        <end position="692"/>
    </location>
</feature>
<feature type="region of interest" description="Disordered" evidence="3">
    <location>
        <begin position="844"/>
        <end position="875"/>
    </location>
</feature>
<dbReference type="HOGENOM" id="CLU_006364_0_0_1"/>
<keyword evidence="1 2" id="KW-0175">Coiled coil</keyword>
<dbReference type="GO" id="GO:0005856">
    <property type="term" value="C:cytoskeleton"/>
    <property type="evidence" value="ECO:0007669"/>
    <property type="project" value="TreeGrafter"/>
</dbReference>
<protein>
    <submittedName>
        <fullName evidence="5">Uncharacterized protein AlNc14C12G1455</fullName>
    </submittedName>
</protein>
<dbReference type="EMBL" id="FR824057">
    <property type="protein sequence ID" value="CCA15518.1"/>
    <property type="molecule type" value="Genomic_DNA"/>
</dbReference>
<dbReference type="PANTHER" id="PTHR32083">
    <property type="entry name" value="CILIA AND FLAGELLA-ASSOCIATED PROTEIN 58-RELATED"/>
    <property type="match status" value="1"/>
</dbReference>
<dbReference type="AlphaFoldDB" id="F0W377"/>
<gene>
    <name evidence="5" type="primary">AlNc14C12G1455</name>
    <name evidence="5" type="ORF">ALNC14_016610</name>
</gene>
<feature type="coiled-coil region" evidence="2">
    <location>
        <begin position="784"/>
        <end position="832"/>
    </location>
</feature>
<feature type="region of interest" description="Disordered" evidence="3">
    <location>
        <begin position="673"/>
        <end position="692"/>
    </location>
</feature>